<dbReference type="GO" id="GO:0004029">
    <property type="term" value="F:aldehyde dehydrogenase (NAD+) activity"/>
    <property type="evidence" value="ECO:0007669"/>
    <property type="project" value="TreeGrafter"/>
</dbReference>
<name>A0A1S1X035_9NEIS</name>
<dbReference type="RefSeq" id="WP_071116342.1">
    <property type="nucleotide sequence ID" value="NZ_MKCS01000001.1"/>
</dbReference>
<sequence length="305" mass="33699">MRTLLIIGAGDVARRALPALLGRWRVLALCRSAAAAEAWRGLGVQPIPGDLDHRDSLTRLAGIADALLLCAPPPLSGAKDPRMRKLLYALAKGDSIPQQFVYISTSGVYGNANGIALDETAALRPQSERACRRADAESQLRRFVRRHRGALTILRAPGIYADERLPLARFANGSPLIVDDEDSYSNHIHADDLARLCVAALRRRQGIRVYNACDDLPLPVSKWYRQLGAALGLACPPQLPRSEVQARVSPQQWSFLAESRRLDNSRIKRELGTPLRWPTVLDYLAELSRDEPRKAAILASRAKIR</sequence>
<dbReference type="InterPro" id="IPR036291">
    <property type="entry name" value="NAD(P)-bd_dom_sf"/>
</dbReference>
<dbReference type="GO" id="GO:0005737">
    <property type="term" value="C:cytoplasm"/>
    <property type="evidence" value="ECO:0007669"/>
    <property type="project" value="TreeGrafter"/>
</dbReference>
<dbReference type="SUPFAM" id="SSF51735">
    <property type="entry name" value="NAD(P)-binding Rossmann-fold domains"/>
    <property type="match status" value="1"/>
</dbReference>
<dbReference type="PANTHER" id="PTHR48079:SF6">
    <property type="entry name" value="NAD(P)-BINDING DOMAIN-CONTAINING PROTEIN-RELATED"/>
    <property type="match status" value="1"/>
</dbReference>
<feature type="domain" description="NAD(P)-binding" evidence="1">
    <location>
        <begin position="9"/>
        <end position="202"/>
    </location>
</feature>
<comment type="caution">
    <text evidence="2">The sequence shown here is derived from an EMBL/GenBank/DDBJ whole genome shotgun (WGS) entry which is preliminary data.</text>
</comment>
<dbReference type="Gene3D" id="3.40.50.720">
    <property type="entry name" value="NAD(P)-binding Rossmann-like Domain"/>
    <property type="match status" value="1"/>
</dbReference>
<dbReference type="CDD" id="cd05266">
    <property type="entry name" value="SDR_a4"/>
    <property type="match status" value="1"/>
</dbReference>
<organism evidence="2 3">
    <name type="scientific">Chromobacterium sphagni</name>
    <dbReference type="NCBI Taxonomy" id="1903179"/>
    <lineage>
        <taxon>Bacteria</taxon>
        <taxon>Pseudomonadati</taxon>
        <taxon>Pseudomonadota</taxon>
        <taxon>Betaproteobacteria</taxon>
        <taxon>Neisseriales</taxon>
        <taxon>Chromobacteriaceae</taxon>
        <taxon>Chromobacterium</taxon>
    </lineage>
</organism>
<proteinExistence type="predicted"/>
<dbReference type="STRING" id="1903179.BI347_04755"/>
<dbReference type="EMBL" id="MKCS01000001">
    <property type="protein sequence ID" value="OHX12892.1"/>
    <property type="molecule type" value="Genomic_DNA"/>
</dbReference>
<evidence type="ECO:0000313" key="3">
    <source>
        <dbReference type="Proteomes" id="UP000180088"/>
    </source>
</evidence>
<dbReference type="AlphaFoldDB" id="A0A1S1X035"/>
<gene>
    <name evidence="2" type="ORF">BI347_04755</name>
</gene>
<dbReference type="Proteomes" id="UP000180088">
    <property type="component" value="Unassembled WGS sequence"/>
</dbReference>
<evidence type="ECO:0000313" key="2">
    <source>
        <dbReference type="EMBL" id="OHX12892.1"/>
    </source>
</evidence>
<dbReference type="OrthoDB" id="9808276at2"/>
<dbReference type="InterPro" id="IPR016040">
    <property type="entry name" value="NAD(P)-bd_dom"/>
</dbReference>
<protein>
    <submittedName>
        <fullName evidence="2">NAD(P)-dependent oxidoreductase</fullName>
    </submittedName>
</protein>
<accession>A0A1S1X035</accession>
<reference evidence="2 3" key="1">
    <citation type="submission" date="2016-09" db="EMBL/GenBank/DDBJ databases">
        <title>Chromobacterium muskegensis sp. nov., an insecticidal bacterium isolated from Sphagnum bogs.</title>
        <authorList>
            <person name="Sparks M.E."/>
            <person name="Blackburn M.B."/>
            <person name="Gundersen-Rindal D.E."/>
            <person name="Mitchell A."/>
            <person name="Farrar R."/>
            <person name="Kuhar D."/>
        </authorList>
    </citation>
    <scope>NUCLEOTIDE SEQUENCE [LARGE SCALE GENOMIC DNA]</scope>
    <source>
        <strain evidence="2 3">37-2</strain>
    </source>
</reference>
<dbReference type="InterPro" id="IPR051783">
    <property type="entry name" value="NAD(P)-dependent_oxidoreduct"/>
</dbReference>
<dbReference type="Pfam" id="PF13460">
    <property type="entry name" value="NAD_binding_10"/>
    <property type="match status" value="1"/>
</dbReference>
<dbReference type="PANTHER" id="PTHR48079">
    <property type="entry name" value="PROTEIN YEEZ"/>
    <property type="match status" value="1"/>
</dbReference>
<evidence type="ECO:0000259" key="1">
    <source>
        <dbReference type="Pfam" id="PF13460"/>
    </source>
</evidence>